<dbReference type="EMBL" id="JAGDFM010000134">
    <property type="protein sequence ID" value="KAG7384946.1"/>
    <property type="molecule type" value="Genomic_DNA"/>
</dbReference>
<evidence type="ECO:0000313" key="2">
    <source>
        <dbReference type="Proteomes" id="UP000694044"/>
    </source>
</evidence>
<name>A0A8T1VVI0_9STRA</name>
<comment type="caution">
    <text evidence="1">The sequence shown here is derived from an EMBL/GenBank/DDBJ whole genome shotgun (WGS) entry which is preliminary data.</text>
</comment>
<organism evidence="1 2">
    <name type="scientific">Phytophthora pseudosyringae</name>
    <dbReference type="NCBI Taxonomy" id="221518"/>
    <lineage>
        <taxon>Eukaryota</taxon>
        <taxon>Sar</taxon>
        <taxon>Stramenopiles</taxon>
        <taxon>Oomycota</taxon>
        <taxon>Peronosporomycetes</taxon>
        <taxon>Peronosporales</taxon>
        <taxon>Peronosporaceae</taxon>
        <taxon>Phytophthora</taxon>
    </lineage>
</organism>
<proteinExistence type="predicted"/>
<dbReference type="Proteomes" id="UP000694044">
    <property type="component" value="Unassembled WGS sequence"/>
</dbReference>
<dbReference type="OrthoDB" id="129101at2759"/>
<evidence type="ECO:0000313" key="1">
    <source>
        <dbReference type="EMBL" id="KAG7384946.1"/>
    </source>
</evidence>
<sequence>MNSIDFVEAGCRRKKQRLQETEPVVQATHKSGTDDVVEYFYPRSNIVLPFSLRSSLWELGENRYCNRPAFERYLNVEDPNNTVVARFVARNVLNTGTIGQKQQQFIARRFVEDDRIVITWKFISEGDGIFSGMKVDETEWWRLLPSTDVAEAGTVVEMWTHRVPMQCRDLPSRESAMDEFHDVLQANSEETLDDVVASLVNVPL</sequence>
<protein>
    <submittedName>
        <fullName evidence="1">Uncharacterized protein</fullName>
    </submittedName>
</protein>
<gene>
    <name evidence="1" type="ORF">PHYPSEUDO_002092</name>
</gene>
<dbReference type="AlphaFoldDB" id="A0A8T1VVI0"/>
<accession>A0A8T1VVI0</accession>
<reference evidence="1" key="1">
    <citation type="submission" date="2021-02" db="EMBL/GenBank/DDBJ databases">
        <authorList>
            <person name="Palmer J.M."/>
        </authorList>
    </citation>
    <scope>NUCLEOTIDE SEQUENCE</scope>
    <source>
        <strain evidence="1">SCRP734</strain>
    </source>
</reference>
<keyword evidence="2" id="KW-1185">Reference proteome</keyword>